<dbReference type="InterPro" id="IPR028896">
    <property type="entry name" value="GcvT/YgfZ/DmdA"/>
</dbReference>
<accession>A0A2Y9B2U5</accession>
<dbReference type="GO" id="GO:0016491">
    <property type="term" value="F:oxidoreductase activity"/>
    <property type="evidence" value="ECO:0007669"/>
    <property type="project" value="UniProtKB-KW"/>
</dbReference>
<dbReference type="InterPro" id="IPR013977">
    <property type="entry name" value="GcvT_C"/>
</dbReference>
<dbReference type="SUPFAM" id="SSF103025">
    <property type="entry name" value="Folate-binding domain"/>
    <property type="match status" value="1"/>
</dbReference>
<sequence>MSLLGAADYAERFGALAGRALAVAAEHPWAEAAIARLTGAGASVLGIDAEDPAVPGRGPVRGVVAEGGWRDAVAVLVSGGPTPAVQLWRHAGGGLDWCETRQAFVPGRAPEGIAAVGACAGIYTTDQALDDARAAGLGQARPSHAPVPMRAPWPTPGAPGRRWVDLQHDVTTKDVELAFREGYRSVEHLKRYTTLGMALDQGRTANMAGLALMAALRDRPIPEVGTTTFRPPAVPVPLAAWRGPLGEALRHPVRRLVLEPQHRAADARWGEYGGWLRPAWYSADLDAALPQEIAAAREAAALFDGSPLGKIEVMGPDAAAFLDFVCYNTVSTLAPGRIRYVLMLTEAGIVMDDGVVTRIGPDRFVVSCSSGHVAAVEAHLEAWRQDGHDPDRIFIHDATAQWATLSVSGPKARAALDKLALSAEILELPHMGWAETVHAEAPLRAARVSFTGEAGWELSVPSDRAAPLWEALALAVAGQGGRPIGIEALSVLRAEKGYVMIGRDTDGATMPHDLGVARPMTAKRAAFVGDRSLDTKVARADGRKQLVGLIVPEGAPALPVGAHVIDAADKSAGYVTSSYGQTTVGRPVALGLVADGQRRHGETVTVFHDGTRREARLAPPCAFDPEGARLDA</sequence>
<dbReference type="AlphaFoldDB" id="A0A2Y9B2U5"/>
<evidence type="ECO:0000259" key="3">
    <source>
        <dbReference type="Pfam" id="PF01571"/>
    </source>
</evidence>
<evidence type="ECO:0000256" key="2">
    <source>
        <dbReference type="SAM" id="MobiDB-lite"/>
    </source>
</evidence>
<dbReference type="Proteomes" id="UP000245839">
    <property type="component" value="Unassembled WGS sequence"/>
</dbReference>
<feature type="domain" description="SoxA A3" evidence="5">
    <location>
        <begin position="160"/>
        <end position="241"/>
    </location>
</feature>
<evidence type="ECO:0000313" key="9">
    <source>
        <dbReference type="Proteomes" id="UP000251571"/>
    </source>
</evidence>
<dbReference type="InterPro" id="IPR006222">
    <property type="entry name" value="GCVT_N"/>
</dbReference>
<feature type="domain" description="GCVT N-terminal" evidence="3">
    <location>
        <begin position="260"/>
        <end position="518"/>
    </location>
</feature>
<evidence type="ECO:0000313" key="6">
    <source>
        <dbReference type="EMBL" id="PWJ13772.1"/>
    </source>
</evidence>
<dbReference type="SUPFAM" id="SSF101790">
    <property type="entry name" value="Aminomethyltransferase beta-barrel domain"/>
    <property type="match status" value="1"/>
</dbReference>
<evidence type="ECO:0000313" key="7">
    <source>
        <dbReference type="EMBL" id="SSA50285.1"/>
    </source>
</evidence>
<evidence type="ECO:0000256" key="1">
    <source>
        <dbReference type="ARBA" id="ARBA00023002"/>
    </source>
</evidence>
<dbReference type="Pfam" id="PF17806">
    <property type="entry name" value="SO_alpha_A3"/>
    <property type="match status" value="1"/>
</dbReference>
<dbReference type="InterPro" id="IPR029043">
    <property type="entry name" value="GcvT/YgfZ_C"/>
</dbReference>
<organism evidence="7 9">
    <name type="scientific">Jannaschia seohaensis</name>
    <dbReference type="NCBI Taxonomy" id="475081"/>
    <lineage>
        <taxon>Bacteria</taxon>
        <taxon>Pseudomonadati</taxon>
        <taxon>Pseudomonadota</taxon>
        <taxon>Alphaproteobacteria</taxon>
        <taxon>Rhodobacterales</taxon>
        <taxon>Roseobacteraceae</taxon>
        <taxon>Jannaschia</taxon>
    </lineage>
</organism>
<dbReference type="RefSeq" id="WP_211317156.1">
    <property type="nucleotide sequence ID" value="NZ_QGDJ01000013.1"/>
</dbReference>
<dbReference type="Proteomes" id="UP000251571">
    <property type="component" value="Unassembled WGS sequence"/>
</dbReference>
<dbReference type="EMBL" id="UETC01000013">
    <property type="protein sequence ID" value="SSA50285.1"/>
    <property type="molecule type" value="Genomic_DNA"/>
</dbReference>
<dbReference type="Gene3D" id="1.10.10.1100">
    <property type="entry name" value="BFD-like [2Fe-2S]-binding domain"/>
    <property type="match status" value="1"/>
</dbReference>
<keyword evidence="1" id="KW-0560">Oxidoreductase</keyword>
<dbReference type="PANTHER" id="PTHR43757">
    <property type="entry name" value="AMINOMETHYLTRANSFERASE"/>
    <property type="match status" value="1"/>
</dbReference>
<feature type="region of interest" description="Disordered" evidence="2">
    <location>
        <begin position="139"/>
        <end position="161"/>
    </location>
</feature>
<protein>
    <submittedName>
        <fullName evidence="7">Sarcosine oxidase subunit alpha</fullName>
    </submittedName>
</protein>
<dbReference type="InterPro" id="IPR027266">
    <property type="entry name" value="TrmE/GcvT-like"/>
</dbReference>
<evidence type="ECO:0000259" key="4">
    <source>
        <dbReference type="Pfam" id="PF08669"/>
    </source>
</evidence>
<name>A0A2Y9B2U5_9RHOB</name>
<dbReference type="Pfam" id="PF08669">
    <property type="entry name" value="GCV_T_C"/>
    <property type="match status" value="1"/>
</dbReference>
<dbReference type="EMBL" id="QGDJ01000013">
    <property type="protein sequence ID" value="PWJ13772.1"/>
    <property type="molecule type" value="Genomic_DNA"/>
</dbReference>
<evidence type="ECO:0000259" key="5">
    <source>
        <dbReference type="Pfam" id="PF17806"/>
    </source>
</evidence>
<dbReference type="Pfam" id="PF01571">
    <property type="entry name" value="GCV_T"/>
    <property type="match status" value="1"/>
</dbReference>
<gene>
    <name evidence="6" type="ORF">BCF38_1132</name>
    <name evidence="7" type="ORF">SAMN05421539_1132</name>
</gene>
<feature type="domain" description="Aminomethyltransferase C-terminal" evidence="4">
    <location>
        <begin position="544"/>
        <end position="624"/>
    </location>
</feature>
<keyword evidence="8" id="KW-1185">Reference proteome</keyword>
<evidence type="ECO:0000313" key="8">
    <source>
        <dbReference type="Proteomes" id="UP000245839"/>
    </source>
</evidence>
<reference evidence="6 8" key="2">
    <citation type="submission" date="2018-03" db="EMBL/GenBank/DDBJ databases">
        <title>Genomic Encyclopedia of Archaeal and Bacterial Type Strains, Phase II (KMG-II): from individual species to whole genera.</title>
        <authorList>
            <person name="Goeker M."/>
        </authorList>
    </citation>
    <scope>NUCLEOTIDE SEQUENCE [LARGE SCALE GENOMIC DNA]</scope>
    <source>
        <strain evidence="6 8">DSM 25227</strain>
    </source>
</reference>
<dbReference type="Gene3D" id="3.30.1360.120">
    <property type="entry name" value="Probable tRNA modification gtpase trme, domain 1"/>
    <property type="match status" value="1"/>
</dbReference>
<dbReference type="PANTHER" id="PTHR43757:SF2">
    <property type="entry name" value="AMINOMETHYLTRANSFERASE, MITOCHONDRIAL"/>
    <property type="match status" value="1"/>
</dbReference>
<dbReference type="InterPro" id="IPR041117">
    <property type="entry name" value="SoxA_A3"/>
</dbReference>
<reference evidence="7 9" key="1">
    <citation type="submission" date="2016-10" db="EMBL/GenBank/DDBJ databases">
        <authorList>
            <person name="Cai Z."/>
        </authorList>
    </citation>
    <scope>NUCLEOTIDE SEQUENCE [LARGE SCALE GENOMIC DNA]</scope>
    <source>
        <strain evidence="7 9">DSM 25227</strain>
    </source>
</reference>
<proteinExistence type="predicted"/>
<dbReference type="InterPro" id="IPR041854">
    <property type="entry name" value="BFD-like_2Fe2S-bd_dom_sf"/>
</dbReference>